<feature type="compositionally biased region" description="Acidic residues" evidence="1">
    <location>
        <begin position="56"/>
        <end position="67"/>
    </location>
</feature>
<reference evidence="2 3" key="1">
    <citation type="journal article" date="2014" name="BMC Genomics">
        <title>Comparative genome sequencing reveals chemotype-specific gene clusters in the toxigenic black mold Stachybotrys.</title>
        <authorList>
            <person name="Semeiks J."/>
            <person name="Borek D."/>
            <person name="Otwinowski Z."/>
            <person name="Grishin N.V."/>
        </authorList>
    </citation>
    <scope>NUCLEOTIDE SEQUENCE [LARGE SCALE GENOMIC DNA]</scope>
    <source>
        <strain evidence="3">CBS 109288 / IBT 7711</strain>
    </source>
</reference>
<dbReference type="AlphaFoldDB" id="A0A084B830"/>
<feature type="compositionally biased region" description="Polar residues" evidence="1">
    <location>
        <begin position="189"/>
        <end position="205"/>
    </location>
</feature>
<feature type="compositionally biased region" description="Acidic residues" evidence="1">
    <location>
        <begin position="172"/>
        <end position="181"/>
    </location>
</feature>
<feature type="compositionally biased region" description="Low complexity" evidence="1">
    <location>
        <begin position="162"/>
        <end position="171"/>
    </location>
</feature>
<keyword evidence="3" id="KW-1185">Reference proteome</keyword>
<sequence>MSPPPSTPKPWRFLVSHRATQSSQTPVASSQFQSTPRFSSSSALKPVDKRKGQNTEDIEEDEDDDVGEDKSRGNEVLGSSPEDEDGQMIDSESASRDDSIEAEPCSPAASFPEVKQDPETPSQLPGGTWDAPIHRSSPRSPRGTQFLVGRDAKRRKLAKVPSLSSSSQQEQEIFEGDSLSDTEEHGSLFNDSQQLPDHTTETSLHQPVFHHPPRFKPLDADVDAEGLPPAFSPQRRGARYVSRGMAAELQGWLSDVKGWEGAERSSPESGLRIIVKEVRPGRRMYLVQGVADDGNQSQAFILAGEGRLTGLGQRADVDVGSVVMLGQPVWEVLLEGQLWTVSCDWSVE</sequence>
<accession>A0A084B830</accession>
<feature type="region of interest" description="Disordered" evidence="1">
    <location>
        <begin position="1"/>
        <end position="217"/>
    </location>
</feature>
<dbReference type="OrthoDB" id="5389296at2759"/>
<evidence type="ECO:0000313" key="3">
    <source>
        <dbReference type="Proteomes" id="UP000028045"/>
    </source>
</evidence>
<evidence type="ECO:0000256" key="1">
    <source>
        <dbReference type="SAM" id="MobiDB-lite"/>
    </source>
</evidence>
<dbReference type="HOGENOM" id="CLU_052200_0_0_1"/>
<feature type="compositionally biased region" description="Polar residues" evidence="1">
    <location>
        <begin position="18"/>
        <end position="43"/>
    </location>
</feature>
<name>A0A084B830_STACB</name>
<proteinExistence type="predicted"/>
<organism evidence="2 3">
    <name type="scientific">Stachybotrys chartarum (strain CBS 109288 / IBT 7711)</name>
    <name type="common">Toxic black mold</name>
    <name type="synonym">Stilbospora chartarum</name>
    <dbReference type="NCBI Taxonomy" id="1280523"/>
    <lineage>
        <taxon>Eukaryota</taxon>
        <taxon>Fungi</taxon>
        <taxon>Dikarya</taxon>
        <taxon>Ascomycota</taxon>
        <taxon>Pezizomycotina</taxon>
        <taxon>Sordariomycetes</taxon>
        <taxon>Hypocreomycetidae</taxon>
        <taxon>Hypocreales</taxon>
        <taxon>Stachybotryaceae</taxon>
        <taxon>Stachybotrys</taxon>
    </lineage>
</organism>
<dbReference type="Proteomes" id="UP000028045">
    <property type="component" value="Unassembled WGS sequence"/>
</dbReference>
<gene>
    <name evidence="2" type="ORF">S7711_06283</name>
</gene>
<dbReference type="EMBL" id="KL647768">
    <property type="protein sequence ID" value="KEY73709.1"/>
    <property type="molecule type" value="Genomic_DNA"/>
</dbReference>
<evidence type="ECO:0000313" key="2">
    <source>
        <dbReference type="EMBL" id="KEY73709.1"/>
    </source>
</evidence>
<protein>
    <submittedName>
        <fullName evidence="2">Uncharacterized protein</fullName>
    </submittedName>
</protein>